<keyword evidence="1" id="KW-0812">Transmembrane</keyword>
<feature type="transmembrane region" description="Helical" evidence="1">
    <location>
        <begin position="260"/>
        <end position="280"/>
    </location>
</feature>
<organism evidence="2 3">
    <name type="scientific">[Clostridium] fimetarium</name>
    <dbReference type="NCBI Taxonomy" id="99656"/>
    <lineage>
        <taxon>Bacteria</taxon>
        <taxon>Bacillati</taxon>
        <taxon>Bacillota</taxon>
        <taxon>Clostridia</taxon>
        <taxon>Lachnospirales</taxon>
        <taxon>Lachnospiraceae</taxon>
    </lineage>
</organism>
<dbReference type="Proteomes" id="UP000199701">
    <property type="component" value="Unassembled WGS sequence"/>
</dbReference>
<feature type="transmembrane region" description="Helical" evidence="1">
    <location>
        <begin position="50"/>
        <end position="74"/>
    </location>
</feature>
<evidence type="ECO:0000313" key="2">
    <source>
        <dbReference type="EMBL" id="SEW37218.1"/>
    </source>
</evidence>
<dbReference type="EMBL" id="FOJI01000013">
    <property type="protein sequence ID" value="SEW37218.1"/>
    <property type="molecule type" value="Genomic_DNA"/>
</dbReference>
<feature type="transmembrane region" description="Helical" evidence="1">
    <location>
        <begin position="187"/>
        <end position="206"/>
    </location>
</feature>
<keyword evidence="3" id="KW-1185">Reference proteome</keyword>
<reference evidence="2 3" key="1">
    <citation type="submission" date="2016-10" db="EMBL/GenBank/DDBJ databases">
        <authorList>
            <person name="de Groot N.N."/>
        </authorList>
    </citation>
    <scope>NUCLEOTIDE SEQUENCE [LARGE SCALE GENOMIC DNA]</scope>
    <source>
        <strain evidence="2 3">DSM 9179</strain>
    </source>
</reference>
<dbReference type="OrthoDB" id="1936485at2"/>
<dbReference type="STRING" id="99656.SAMN05421659_1136"/>
<proteinExistence type="predicted"/>
<keyword evidence="1" id="KW-1133">Transmembrane helix</keyword>
<evidence type="ECO:0000313" key="3">
    <source>
        <dbReference type="Proteomes" id="UP000199701"/>
    </source>
</evidence>
<protein>
    <submittedName>
        <fullName evidence="2">Uncharacterized protein</fullName>
    </submittedName>
</protein>
<name>A0A1I0R8Y8_9FIRM</name>
<feature type="transmembrane region" description="Helical" evidence="1">
    <location>
        <begin position="21"/>
        <end position="38"/>
    </location>
</feature>
<gene>
    <name evidence="2" type="ORF">SAMN05421659_1136</name>
</gene>
<dbReference type="AlphaFoldDB" id="A0A1I0R8Y8"/>
<evidence type="ECO:0000256" key="1">
    <source>
        <dbReference type="SAM" id="Phobius"/>
    </source>
</evidence>
<keyword evidence="1" id="KW-0472">Membrane</keyword>
<sequence>MNQTFVYRKHLRAPFKSFVRIVMLIFLGIFIMTFGLIFTNHEKMNSYVPYVFGIVILIMFFCVLLEAGFFYHFLYKQFQSINITLTDEAIVYNTAKKQIIIPYEDIKKLAFPSIKYTGGWIKIVYKGGNIRLTVVLEHIGDFIYELKEKLDEREMSQVYNEKKLFSFFKTAVFADGSWERVYHNYKFQLAISYLSIIITTIIIRFFDHSNNSNYFIYVSILAPLLGYLFSEIIIGIKLNKQFITGELKLFPRYPIFEHKVFKISIMVFSIGYILILLVAVI</sequence>
<dbReference type="RefSeq" id="WP_092455589.1">
    <property type="nucleotide sequence ID" value="NZ_FOJI01000013.1"/>
</dbReference>
<feature type="transmembrane region" description="Helical" evidence="1">
    <location>
        <begin position="212"/>
        <end position="239"/>
    </location>
</feature>
<accession>A0A1I0R8Y8</accession>